<keyword evidence="3 5" id="KW-1133">Transmembrane helix</keyword>
<name>A0A645G5S4_9ZZZZ</name>
<keyword evidence="4 5" id="KW-0472">Membrane</keyword>
<dbReference type="CDD" id="cd18180">
    <property type="entry name" value="ATP-synt_Vo_Ao_c_NTPK_rpt2"/>
    <property type="match status" value="1"/>
</dbReference>
<dbReference type="SUPFAM" id="SSF81333">
    <property type="entry name" value="F1F0 ATP synthase subunit C"/>
    <property type="match status" value="1"/>
</dbReference>
<evidence type="ECO:0000256" key="4">
    <source>
        <dbReference type="ARBA" id="ARBA00023136"/>
    </source>
</evidence>
<dbReference type="GO" id="GO:0015078">
    <property type="term" value="F:proton transmembrane transporter activity"/>
    <property type="evidence" value="ECO:0007669"/>
    <property type="project" value="InterPro"/>
</dbReference>
<dbReference type="InterPro" id="IPR035921">
    <property type="entry name" value="F/V-ATP_Csub_sf"/>
</dbReference>
<evidence type="ECO:0000256" key="2">
    <source>
        <dbReference type="ARBA" id="ARBA00022692"/>
    </source>
</evidence>
<dbReference type="Gene3D" id="1.20.120.610">
    <property type="entry name" value="lithium bound rotor ring of v- atpase"/>
    <property type="match status" value="1"/>
</dbReference>
<dbReference type="AlphaFoldDB" id="A0A645G5S4"/>
<dbReference type="Pfam" id="PF00137">
    <property type="entry name" value="ATP-synt_C"/>
    <property type="match status" value="1"/>
</dbReference>
<evidence type="ECO:0000259" key="6">
    <source>
        <dbReference type="Pfam" id="PF00137"/>
    </source>
</evidence>
<accession>A0A645G5S4</accession>
<dbReference type="EMBL" id="VSSQ01067054">
    <property type="protein sequence ID" value="MPN19494.1"/>
    <property type="molecule type" value="Genomic_DNA"/>
</dbReference>
<comment type="subcellular location">
    <subcellularLocation>
        <location evidence="1">Membrane</location>
        <topology evidence="1">Multi-pass membrane protein</topology>
    </subcellularLocation>
</comment>
<gene>
    <name evidence="7" type="ORF">SDC9_166864</name>
</gene>
<protein>
    <recommendedName>
        <fullName evidence="6">V-ATPase proteolipid subunit C-like domain-containing protein</fullName>
    </recommendedName>
</protein>
<evidence type="ECO:0000256" key="3">
    <source>
        <dbReference type="ARBA" id="ARBA00022989"/>
    </source>
</evidence>
<evidence type="ECO:0000256" key="1">
    <source>
        <dbReference type="ARBA" id="ARBA00004141"/>
    </source>
</evidence>
<feature type="domain" description="V-ATPase proteolipid subunit C-like" evidence="6">
    <location>
        <begin position="18"/>
        <end position="77"/>
    </location>
</feature>
<keyword evidence="2 5" id="KW-0812">Transmembrane</keyword>
<organism evidence="7">
    <name type="scientific">bioreactor metagenome</name>
    <dbReference type="NCBI Taxonomy" id="1076179"/>
    <lineage>
        <taxon>unclassified sequences</taxon>
        <taxon>metagenomes</taxon>
        <taxon>ecological metagenomes</taxon>
    </lineage>
</organism>
<comment type="caution">
    <text evidence="7">The sequence shown here is derived from an EMBL/GenBank/DDBJ whole genome shotgun (WGS) entry which is preliminary data.</text>
</comment>
<dbReference type="InterPro" id="IPR002379">
    <property type="entry name" value="ATPase_proteolipid_c-like_dom"/>
</dbReference>
<sequence length="86" mass="8775">MSKFLVVGISWFIASAVFAAGLGLGIVALFSAIRQANICANGIASIGSGHDVFGTTMILAVFPELYAILALLVLILITGSLPIPGV</sequence>
<evidence type="ECO:0000256" key="5">
    <source>
        <dbReference type="SAM" id="Phobius"/>
    </source>
</evidence>
<evidence type="ECO:0000313" key="7">
    <source>
        <dbReference type="EMBL" id="MPN19494.1"/>
    </source>
</evidence>
<dbReference type="GO" id="GO:0033177">
    <property type="term" value="C:proton-transporting two-sector ATPase complex, proton-transporting domain"/>
    <property type="evidence" value="ECO:0007669"/>
    <property type="project" value="InterPro"/>
</dbReference>
<reference evidence="7" key="1">
    <citation type="submission" date="2019-08" db="EMBL/GenBank/DDBJ databases">
        <authorList>
            <person name="Kucharzyk K."/>
            <person name="Murdoch R.W."/>
            <person name="Higgins S."/>
            <person name="Loffler F."/>
        </authorList>
    </citation>
    <scope>NUCLEOTIDE SEQUENCE</scope>
</reference>
<proteinExistence type="predicted"/>
<feature type="transmembrane region" description="Helical" evidence="5">
    <location>
        <begin position="65"/>
        <end position="83"/>
    </location>
</feature>